<dbReference type="InterPro" id="IPR036188">
    <property type="entry name" value="FAD/NAD-bd_sf"/>
</dbReference>
<dbReference type="Gene3D" id="3.30.9.10">
    <property type="entry name" value="D-Amino Acid Oxidase, subunit A, domain 2"/>
    <property type="match status" value="2"/>
</dbReference>
<dbReference type="Proteomes" id="UP000004386">
    <property type="component" value="Unassembled WGS sequence"/>
</dbReference>
<evidence type="ECO:0000259" key="3">
    <source>
        <dbReference type="Pfam" id="PF01266"/>
    </source>
</evidence>
<dbReference type="Pfam" id="PF01266">
    <property type="entry name" value="DAO"/>
    <property type="match status" value="1"/>
</dbReference>
<evidence type="ECO:0000256" key="2">
    <source>
        <dbReference type="ARBA" id="ARBA00023002"/>
    </source>
</evidence>
<feature type="domain" description="FAD dependent oxidoreductase" evidence="3">
    <location>
        <begin position="64"/>
        <end position="457"/>
    </location>
</feature>
<dbReference type="HOGENOM" id="CLU_007884_4_3_5"/>
<sequence>MDYLRNIATKFCVTGYPVDREQKASHVHCASICSNHPIALQENTEMGPVTDKVATADSLPQETKIAIIGGGVIGVSTALFLAERGIPVTLLEKGEIAGEQSSRNWGWCRRTGRDSREMPLIVESMRLWEGMNERTGRETGFRVTGIAYTAEKEEQMALYAEWIRIAREHGIGTELLNANQVAALAPGINRRLAGGMITPRDGRAEPQKAVPAFAAKAQENGAIILQNCAVRGIETTNGRVTAVLTEKGRLCCEAVIVAGGAWSRLIVSSFKAHLPQLKVRSSVFRTAPIDAGVEPAIAFSDFALRKRLDGGYTVASLGGSIADIVPDSFRFFRDFIPSLSTEWRSLRFRFGERFFEEAFQWKLRPADEISIFEKIRTLDPAPHKAANAQVLTKLRQAIPSFAQATIEQEWAGLIDTMPDVIPVISPLPGIEGLIVATGFSGHGFGIGPGAGKLVADMVTGETPVVDPSAFHISRFSDGSKIRIENWG</sequence>
<dbReference type="SUPFAM" id="SSF51905">
    <property type="entry name" value="FAD/NAD(P)-binding domain"/>
    <property type="match status" value="1"/>
</dbReference>
<gene>
    <name evidence="4" type="ORF">OINT_2000918</name>
</gene>
<evidence type="ECO:0000256" key="1">
    <source>
        <dbReference type="ARBA" id="ARBA00009410"/>
    </source>
</evidence>
<dbReference type="AlphaFoldDB" id="C4WM46"/>
<organism evidence="4 5">
    <name type="scientific">Brucella intermedia LMG 3301</name>
    <dbReference type="NCBI Taxonomy" id="641118"/>
    <lineage>
        <taxon>Bacteria</taxon>
        <taxon>Pseudomonadati</taxon>
        <taxon>Pseudomonadota</taxon>
        <taxon>Alphaproteobacteria</taxon>
        <taxon>Hyphomicrobiales</taxon>
        <taxon>Brucellaceae</taxon>
        <taxon>Brucella/Ochrobactrum group</taxon>
        <taxon>Brucella</taxon>
    </lineage>
</organism>
<evidence type="ECO:0000313" key="5">
    <source>
        <dbReference type="Proteomes" id="UP000004386"/>
    </source>
</evidence>
<dbReference type="GO" id="GO:0008718">
    <property type="term" value="F:D-amino-acid dehydrogenase activity"/>
    <property type="evidence" value="ECO:0007669"/>
    <property type="project" value="TreeGrafter"/>
</dbReference>
<proteinExistence type="inferred from homology"/>
<dbReference type="PANTHER" id="PTHR13847:SF280">
    <property type="entry name" value="D-AMINO ACID DEHYDROGENASE"/>
    <property type="match status" value="1"/>
</dbReference>
<keyword evidence="2" id="KW-0560">Oxidoreductase</keyword>
<dbReference type="GO" id="GO:0055130">
    <property type="term" value="P:D-alanine catabolic process"/>
    <property type="evidence" value="ECO:0007669"/>
    <property type="project" value="TreeGrafter"/>
</dbReference>
<dbReference type="GO" id="GO:0005737">
    <property type="term" value="C:cytoplasm"/>
    <property type="evidence" value="ECO:0007669"/>
    <property type="project" value="TreeGrafter"/>
</dbReference>
<dbReference type="EMBL" id="ACQA01000002">
    <property type="protein sequence ID" value="EEQ93746.1"/>
    <property type="molecule type" value="Genomic_DNA"/>
</dbReference>
<comment type="caution">
    <text evidence="4">The sequence shown here is derived from an EMBL/GenBank/DDBJ whole genome shotgun (WGS) entry which is preliminary data.</text>
</comment>
<reference evidence="4 5" key="1">
    <citation type="submission" date="2009-05" db="EMBL/GenBank/DDBJ databases">
        <authorList>
            <person name="Setubal J.C."/>
            <person name="Boyle S."/>
            <person name="Crasta O.R."/>
            <person name="Gillespie J.J."/>
            <person name="Kenyon R.W."/>
            <person name="Lu J."/>
            <person name="Mane S."/>
            <person name="Nagrani S."/>
            <person name="Shallom J.M."/>
            <person name="Shallom S."/>
            <person name="Shukla M."/>
            <person name="Snyder E.E."/>
            <person name="Sobral B.W."/>
            <person name="Wattam A.R."/>
            <person name="Will R."/>
            <person name="Williams K."/>
            <person name="Yoo H."/>
            <person name="Munk C."/>
            <person name="Tapia R."/>
            <person name="Green L."/>
            <person name="Rogers Y."/>
            <person name="Detter J.C."/>
            <person name="Bruce D."/>
            <person name="Brettin T.S."/>
            <person name="Tsolis R."/>
        </authorList>
    </citation>
    <scope>NUCLEOTIDE SEQUENCE [LARGE SCALE GENOMIC DNA]</scope>
    <source>
        <strain evidence="4 5">LMG 3301</strain>
    </source>
</reference>
<dbReference type="GO" id="GO:0005886">
    <property type="term" value="C:plasma membrane"/>
    <property type="evidence" value="ECO:0007669"/>
    <property type="project" value="TreeGrafter"/>
</dbReference>
<dbReference type="InterPro" id="IPR006076">
    <property type="entry name" value="FAD-dep_OxRdtase"/>
</dbReference>
<dbReference type="Gene3D" id="3.50.50.60">
    <property type="entry name" value="FAD/NAD(P)-binding domain"/>
    <property type="match status" value="2"/>
</dbReference>
<dbReference type="PANTHER" id="PTHR13847">
    <property type="entry name" value="SARCOSINE DEHYDROGENASE-RELATED"/>
    <property type="match status" value="1"/>
</dbReference>
<comment type="similarity">
    <text evidence="1">Belongs to the DadA oxidoreductase family.</text>
</comment>
<evidence type="ECO:0000313" key="4">
    <source>
        <dbReference type="EMBL" id="EEQ93746.1"/>
    </source>
</evidence>
<protein>
    <submittedName>
        <fullName evidence="4">FAD dependent oxidoreductase</fullName>
    </submittedName>
</protein>
<accession>C4WM46</accession>
<name>C4WM46_9HYPH</name>